<evidence type="ECO:0000256" key="1">
    <source>
        <dbReference type="ARBA" id="ARBA00023054"/>
    </source>
</evidence>
<gene>
    <name evidence="3" type="ORF">MAR_025334</name>
</gene>
<dbReference type="PANTHER" id="PTHR21549">
    <property type="entry name" value="MUTATED IN BLADDER CANCER 1"/>
    <property type="match status" value="1"/>
</dbReference>
<name>A0ABY7DVS7_MYAAR</name>
<evidence type="ECO:0000313" key="4">
    <source>
        <dbReference type="Proteomes" id="UP001164746"/>
    </source>
</evidence>
<feature type="compositionally biased region" description="Basic and acidic residues" evidence="2">
    <location>
        <begin position="409"/>
        <end position="419"/>
    </location>
</feature>
<proteinExistence type="predicted"/>
<keyword evidence="1" id="KW-0175">Coiled coil</keyword>
<feature type="region of interest" description="Disordered" evidence="2">
    <location>
        <begin position="283"/>
        <end position="345"/>
    </location>
</feature>
<feature type="non-terminal residue" evidence="3">
    <location>
        <position position="419"/>
    </location>
</feature>
<reference evidence="3" key="1">
    <citation type="submission" date="2022-11" db="EMBL/GenBank/DDBJ databases">
        <title>Centuries of genome instability and evolution in soft-shell clam transmissible cancer (bioRxiv).</title>
        <authorList>
            <person name="Hart S.F.M."/>
            <person name="Yonemitsu M.A."/>
            <person name="Giersch R.M."/>
            <person name="Beal B.F."/>
            <person name="Arriagada G."/>
            <person name="Davis B.W."/>
            <person name="Ostrander E.A."/>
            <person name="Goff S.P."/>
            <person name="Metzger M.J."/>
        </authorList>
    </citation>
    <scope>NUCLEOTIDE SEQUENCE</scope>
    <source>
        <strain evidence="3">MELC-2E11</strain>
        <tissue evidence="3">Siphon/mantle</tissue>
    </source>
</reference>
<feature type="region of interest" description="Disordered" evidence="2">
    <location>
        <begin position="363"/>
        <end position="419"/>
    </location>
</feature>
<keyword evidence="4" id="KW-1185">Reference proteome</keyword>
<feature type="region of interest" description="Disordered" evidence="2">
    <location>
        <begin position="229"/>
        <end position="253"/>
    </location>
</feature>
<dbReference type="EMBL" id="CP111014">
    <property type="protein sequence ID" value="WAR00962.1"/>
    <property type="molecule type" value="Genomic_DNA"/>
</dbReference>
<dbReference type="InterPro" id="IPR039902">
    <property type="entry name" value="CCDC148/CCDC112"/>
</dbReference>
<sequence>MATNVSRDEDKERAIASWKSKNEAARKGEILREVQKLKVQIQAMEREKCTHLYSKRSDFRHEFTQLEELDSTNNNERKTEQVKLKQQLEKISHMVKRFHRELRDALEKKFDSWTQLAAATPSNTRPGQHKPLATARDVTKDLPPEVATFEKFMEQSGGMRGGWDEYDHQTFLKFRQRYQGKAVFLEHVLPALPTRTEEEIQEHEEWYQEYLFLNETKKQAIKHWRQRKEEEKDELLSRATEEADEGTDDRQEKLQERIEQERRERKSKLNAYKVQKELERAQAEEKKLRQQLEEQEKKKQWKQKQEELRSKVWEHKRQRDEEEASLREQELAWEHEERERQKQLSAREIAKFRSRDEMALRQRLAKEKEKEQAAREKEERLEALRSQVHVEVPRDPSRLLKPTAGHNARVKDKSSSGGQ</sequence>
<dbReference type="Proteomes" id="UP001164746">
    <property type="component" value="Chromosome 3"/>
</dbReference>
<evidence type="ECO:0000313" key="3">
    <source>
        <dbReference type="EMBL" id="WAR00962.1"/>
    </source>
</evidence>
<feature type="compositionally biased region" description="Basic and acidic residues" evidence="2">
    <location>
        <begin position="363"/>
        <end position="383"/>
    </location>
</feature>
<evidence type="ECO:0000256" key="2">
    <source>
        <dbReference type="SAM" id="MobiDB-lite"/>
    </source>
</evidence>
<organism evidence="3 4">
    <name type="scientific">Mya arenaria</name>
    <name type="common">Soft-shell clam</name>
    <dbReference type="NCBI Taxonomy" id="6604"/>
    <lineage>
        <taxon>Eukaryota</taxon>
        <taxon>Metazoa</taxon>
        <taxon>Spiralia</taxon>
        <taxon>Lophotrochozoa</taxon>
        <taxon>Mollusca</taxon>
        <taxon>Bivalvia</taxon>
        <taxon>Autobranchia</taxon>
        <taxon>Heteroconchia</taxon>
        <taxon>Euheterodonta</taxon>
        <taxon>Imparidentia</taxon>
        <taxon>Neoheterodontei</taxon>
        <taxon>Myida</taxon>
        <taxon>Myoidea</taxon>
        <taxon>Myidae</taxon>
        <taxon>Mya</taxon>
    </lineage>
</organism>
<feature type="compositionally biased region" description="Basic and acidic residues" evidence="2">
    <location>
        <begin position="229"/>
        <end position="241"/>
    </location>
</feature>
<protein>
    <submittedName>
        <fullName evidence="3">CC112-like protein</fullName>
    </submittedName>
</protein>
<accession>A0ABY7DVS7</accession>
<dbReference type="PANTHER" id="PTHR21549:SF0">
    <property type="entry name" value="COILED-COIL DOMAIN-CONTAINING PROTEIN 112"/>
    <property type="match status" value="1"/>
</dbReference>
<feature type="compositionally biased region" description="Basic and acidic residues" evidence="2">
    <location>
        <begin position="283"/>
        <end position="342"/>
    </location>
</feature>